<dbReference type="Pfam" id="PF03105">
    <property type="entry name" value="SPX"/>
    <property type="match status" value="2"/>
</dbReference>
<dbReference type="CDD" id="cd14475">
    <property type="entry name" value="SPX_SYG1_like"/>
    <property type="match status" value="1"/>
</dbReference>
<dbReference type="AlphaFoldDB" id="A0A397JHH5"/>
<evidence type="ECO:0000256" key="5">
    <source>
        <dbReference type="ARBA" id="ARBA00023136"/>
    </source>
</evidence>
<feature type="transmembrane region" description="Helical" evidence="7">
    <location>
        <begin position="397"/>
        <end position="421"/>
    </location>
</feature>
<dbReference type="InterPro" id="IPR004342">
    <property type="entry name" value="EXS_C"/>
</dbReference>
<feature type="domain" description="SPX" evidence="9">
    <location>
        <begin position="1"/>
        <end position="282"/>
    </location>
</feature>
<protein>
    <recommendedName>
        <fullName evidence="12">EXS domain-containing protein</fullName>
    </recommendedName>
</protein>
<evidence type="ECO:0000256" key="7">
    <source>
        <dbReference type="SAM" id="Phobius"/>
    </source>
</evidence>
<dbReference type="OrthoDB" id="9970435at2759"/>
<dbReference type="PROSITE" id="PS51382">
    <property type="entry name" value="SPX"/>
    <property type="match status" value="1"/>
</dbReference>
<dbReference type="STRING" id="1348612.A0A397JHH5"/>
<dbReference type="GO" id="GO:0016036">
    <property type="term" value="P:cellular response to phosphate starvation"/>
    <property type="evidence" value="ECO:0007669"/>
    <property type="project" value="TreeGrafter"/>
</dbReference>
<dbReference type="GO" id="GO:0005794">
    <property type="term" value="C:Golgi apparatus"/>
    <property type="evidence" value="ECO:0007669"/>
    <property type="project" value="TreeGrafter"/>
</dbReference>
<dbReference type="Pfam" id="PF03124">
    <property type="entry name" value="EXS"/>
    <property type="match status" value="1"/>
</dbReference>
<gene>
    <name evidence="10" type="ORF">Glove_34g121</name>
</gene>
<evidence type="ECO:0000256" key="1">
    <source>
        <dbReference type="ARBA" id="ARBA00004141"/>
    </source>
</evidence>
<evidence type="ECO:0000259" key="8">
    <source>
        <dbReference type="PROSITE" id="PS51380"/>
    </source>
</evidence>
<dbReference type="PROSITE" id="PS51380">
    <property type="entry name" value="EXS"/>
    <property type="match status" value="1"/>
</dbReference>
<feature type="transmembrane region" description="Helical" evidence="7">
    <location>
        <begin position="337"/>
        <end position="356"/>
    </location>
</feature>
<keyword evidence="3 7" id="KW-0812">Transmembrane</keyword>
<keyword evidence="11" id="KW-1185">Reference proteome</keyword>
<dbReference type="GO" id="GO:0005886">
    <property type="term" value="C:plasma membrane"/>
    <property type="evidence" value="ECO:0007669"/>
    <property type="project" value="TreeGrafter"/>
</dbReference>
<evidence type="ECO:0000256" key="6">
    <source>
        <dbReference type="SAM" id="MobiDB-lite"/>
    </source>
</evidence>
<dbReference type="PANTHER" id="PTHR10783">
    <property type="entry name" value="XENOTROPIC AND POLYTROPIC RETROVIRUS RECEPTOR 1-RELATED"/>
    <property type="match status" value="1"/>
</dbReference>
<reference evidence="10 11" key="1">
    <citation type="submission" date="2018-08" db="EMBL/GenBank/DDBJ databases">
        <title>Genome and evolution of the arbuscular mycorrhizal fungus Diversispora epigaea (formerly Glomus versiforme) and its bacterial endosymbionts.</title>
        <authorList>
            <person name="Sun X."/>
            <person name="Fei Z."/>
            <person name="Harrison M."/>
        </authorList>
    </citation>
    <scope>NUCLEOTIDE SEQUENCE [LARGE SCALE GENOMIC DNA]</scope>
    <source>
        <strain evidence="10 11">IT104</strain>
    </source>
</reference>
<feature type="domain" description="EXS" evidence="8">
    <location>
        <begin position="554"/>
        <end position="744"/>
    </location>
</feature>
<evidence type="ECO:0000313" key="11">
    <source>
        <dbReference type="Proteomes" id="UP000266861"/>
    </source>
</evidence>
<name>A0A397JHH5_9GLOM</name>
<evidence type="ECO:0000256" key="2">
    <source>
        <dbReference type="ARBA" id="ARBA00009665"/>
    </source>
</evidence>
<dbReference type="PANTHER" id="PTHR10783:SF103">
    <property type="entry name" value="SOLUTE CARRIER FAMILY 53 MEMBER 1"/>
    <property type="match status" value="1"/>
</dbReference>
<evidence type="ECO:0000256" key="4">
    <source>
        <dbReference type="ARBA" id="ARBA00022989"/>
    </source>
</evidence>
<comment type="caution">
    <text evidence="10">The sequence shown here is derived from an EMBL/GenBank/DDBJ whole genome shotgun (WGS) entry which is preliminary data.</text>
</comment>
<evidence type="ECO:0000259" key="9">
    <source>
        <dbReference type="PROSITE" id="PS51382"/>
    </source>
</evidence>
<keyword evidence="5 7" id="KW-0472">Membrane</keyword>
<comment type="subcellular location">
    <subcellularLocation>
        <location evidence="1">Membrane</location>
        <topology evidence="1">Multi-pass membrane protein</topology>
    </subcellularLocation>
</comment>
<dbReference type="GO" id="GO:0006817">
    <property type="term" value="P:phosphate ion transport"/>
    <property type="evidence" value="ECO:0007669"/>
    <property type="project" value="TreeGrafter"/>
</dbReference>
<dbReference type="InterPro" id="IPR004331">
    <property type="entry name" value="SPX_dom"/>
</dbReference>
<evidence type="ECO:0000256" key="3">
    <source>
        <dbReference type="ARBA" id="ARBA00022692"/>
    </source>
</evidence>
<accession>A0A397JHH5</accession>
<feature type="transmembrane region" description="Helical" evidence="7">
    <location>
        <begin position="663"/>
        <end position="685"/>
    </location>
</feature>
<feature type="transmembrane region" description="Helical" evidence="7">
    <location>
        <begin position="475"/>
        <end position="496"/>
    </location>
</feature>
<dbReference type="EMBL" id="PQFF01000032">
    <property type="protein sequence ID" value="RHZ87481.1"/>
    <property type="molecule type" value="Genomic_DNA"/>
</dbReference>
<evidence type="ECO:0000313" key="10">
    <source>
        <dbReference type="EMBL" id="RHZ87481.1"/>
    </source>
</evidence>
<feature type="region of interest" description="Disordered" evidence="6">
    <location>
        <begin position="182"/>
        <end position="219"/>
    </location>
</feature>
<dbReference type="GO" id="GO:0000822">
    <property type="term" value="F:inositol hexakisphosphate binding"/>
    <property type="evidence" value="ECO:0007669"/>
    <property type="project" value="TreeGrafter"/>
</dbReference>
<dbReference type="Proteomes" id="UP000266861">
    <property type="component" value="Unassembled WGS sequence"/>
</dbReference>
<keyword evidence="4 7" id="KW-1133">Transmembrane helix</keyword>
<feature type="compositionally biased region" description="Acidic residues" evidence="6">
    <location>
        <begin position="833"/>
        <end position="883"/>
    </location>
</feature>
<feature type="region of interest" description="Disordered" evidence="6">
    <location>
        <begin position="831"/>
        <end position="883"/>
    </location>
</feature>
<comment type="similarity">
    <text evidence="2">Belongs to the SYG1 (TC 2.A.94) family.</text>
</comment>
<organism evidence="10 11">
    <name type="scientific">Diversispora epigaea</name>
    <dbReference type="NCBI Taxonomy" id="1348612"/>
    <lineage>
        <taxon>Eukaryota</taxon>
        <taxon>Fungi</taxon>
        <taxon>Fungi incertae sedis</taxon>
        <taxon>Mucoromycota</taxon>
        <taxon>Glomeromycotina</taxon>
        <taxon>Glomeromycetes</taxon>
        <taxon>Diversisporales</taxon>
        <taxon>Diversisporaceae</taxon>
        <taxon>Diversispora</taxon>
    </lineage>
</organism>
<evidence type="ECO:0008006" key="12">
    <source>
        <dbReference type="Google" id="ProtNLM"/>
    </source>
</evidence>
<proteinExistence type="inferred from homology"/>
<sequence>MKFGKTLQAEAVLEWSTQYVDYKGLKGKLKAVKKSRHNNYENETSATATLRNSNEIQSIDEKEDNNVAASSNPHVPKRFSFTSQHAMSVAESTGSFLNKASAKLMGWKGNRTSFTSSKHKPQPTVLTSLEQLIEQSNPAEHAFFSALNLEITKTTLFYELKEKEAINRLESIKQQYKSLPPKFTKSRKRHTSNTDNSNINDKIHNYEYNDNNNTNSPGERLSISKDLKLKDARKRIKKALFELYRGAELLRNYRNLNRLAFIKILKKFDKIRDINARELYMPKIKSQMKLTNLNKVIREAENFYSKHFEEGSRRRAIKKLRTPYKTNDTHYSSVCKIGLYLGMSLPFLLWIISLALSNSQTVYLQFSNFSLNNDTINKKLENIEHIQDLEYNKANLLIIYSGIGLIIDLAILIGINMYVWSRARINYKLIFGFNPHDNLDYRQYMEIPSLLFLIFCVTMFLNFENQNLFQINVAIYSRVMLALIIFIVIMPFKIFYYNARRWFTLTILRIFGSPFTSVKFREFFICDELTSLSYSLVTLLILTCDCSESCNEQICTSHLSYFSPLLASIPALLRALQCTRRFYDTRKNVHMTNFGKYMSVINAIWMLFLYRRSGGKYKAIWVISQSIYSLYTSYWDACMDWQLFQKNSSNPFLRENLAFKKKWVYYFAIISNCTLRWSWILIFFANKNSINIITFVIAFGEMLRRWQWNFIRVEHEHTLNCRDFRAINDIQLPFGCSPPSNKIIGNDLSGVIIDDNSSKDISKDIIEGETTQIRKSFKTNIQNFFTHMRNSRYIQSGYKDFEADQYEYDEYYDDEYDDDDDEDEYEKHGYEEYVNEFDDEEDSEEYDYDENDYEENDYEENDYDENDYDENDYDEDDYDENDEDGVNEVYVIGNETDPNYPRVNYRRNIPSHLSRSVPMFEED</sequence>
<feature type="transmembrane region" description="Helical" evidence="7">
    <location>
        <begin position="441"/>
        <end position="463"/>
    </location>
</feature>